<dbReference type="EMBL" id="BAABWU010000002">
    <property type="protein sequence ID" value="GAA6195587.1"/>
    <property type="molecule type" value="Genomic_DNA"/>
</dbReference>
<evidence type="ECO:0000313" key="1">
    <source>
        <dbReference type="EMBL" id="GAA6195587.1"/>
    </source>
</evidence>
<evidence type="ECO:0000313" key="2">
    <source>
        <dbReference type="Proteomes" id="UP001441944"/>
    </source>
</evidence>
<organism evidence="1 2">
    <name type="scientific">Pseudophaeobacter arcticus</name>
    <dbReference type="NCBI Taxonomy" id="385492"/>
    <lineage>
        <taxon>Bacteria</taxon>
        <taxon>Pseudomonadati</taxon>
        <taxon>Pseudomonadota</taxon>
        <taxon>Alphaproteobacteria</taxon>
        <taxon>Rhodobacterales</taxon>
        <taxon>Paracoccaceae</taxon>
        <taxon>Pseudophaeobacter</taxon>
    </lineage>
</organism>
<sequence length="106" mass="11374">MRAFHSPSALSRELAPSRRTAGLLKQLREILYLEHVDDPGRVESGFFAAIDPADPVVEDICLLAEGLTQALRNSPTVSGLLGCSIDVNGTQGPHYSANAQKMGDLK</sequence>
<reference evidence="1 2" key="1">
    <citation type="submission" date="2024-04" db="EMBL/GenBank/DDBJ databases">
        <title>Draft genome sequence of Pseudophaeobacter arcticus NBRC 116598.</title>
        <authorList>
            <person name="Miyakawa T."/>
            <person name="Kusuya Y."/>
            <person name="Miura T."/>
        </authorList>
    </citation>
    <scope>NUCLEOTIDE SEQUENCE [LARGE SCALE GENOMIC DNA]</scope>
    <source>
        <strain evidence="1 2">SU-CL00105</strain>
    </source>
</reference>
<proteinExistence type="predicted"/>
<name>A0ABQ0AI88_9RHOB</name>
<accession>A0ABQ0AI88</accession>
<protein>
    <submittedName>
        <fullName evidence="1">Uncharacterized protein</fullName>
    </submittedName>
</protein>
<gene>
    <name evidence="1" type="ORF">NBRC116598_10310</name>
</gene>
<comment type="caution">
    <text evidence="1">The sequence shown here is derived from an EMBL/GenBank/DDBJ whole genome shotgun (WGS) entry which is preliminary data.</text>
</comment>
<keyword evidence="2" id="KW-1185">Reference proteome</keyword>
<dbReference type="Proteomes" id="UP001441944">
    <property type="component" value="Unassembled WGS sequence"/>
</dbReference>